<evidence type="ECO:0000256" key="1">
    <source>
        <dbReference type="SAM" id="MobiDB-lite"/>
    </source>
</evidence>
<feature type="compositionally biased region" description="Acidic residues" evidence="1">
    <location>
        <begin position="431"/>
        <end position="442"/>
    </location>
</feature>
<feature type="region of interest" description="Disordered" evidence="1">
    <location>
        <begin position="363"/>
        <end position="393"/>
    </location>
</feature>
<proteinExistence type="predicted"/>
<sequence length="703" mass="79037">MGGKDSDKGGLPDDVFQQMQAGHEKYMRDLDEGDRRFQQELDRAYNNAQHHINQANKLPPTSPLPSDKERNIFVTFKDLVDANLNSLTESFRSLPSNIAELRAKMQEEKEARKAEELAVWRRWTGLEDSPDHVQMVSERASSEQREEAVSATLMLLRAARDRNAHVPAEKVAALYKDGHGPMGSLDLFAAPMLAPGGGCHCQPDSGHNAPSTLAMGRTGMPDYRWLSVDWFKRSPYSPVSLEQHPDLGDFDSDWRAAFEDLLNAALDKPMVSREQWGYRPNGNPQSTFAGPGLDWMLSLQCRGILPPQLPSSYNARWPSRSRQGSALDLAAVEKQLLSSAPAWRSHAGTVVGDIQELVDEVSTPAPEQGFPKCEDWRPETEQDLYDGHSQASRRDYQEQMKLLGQQDIPLPLGLHETLERERLAAHRAGSPEEDEDEDEDVDGTSSARALQDYQKQLELLHQQSFMRLLHAGQDPDEMTRLAAEDGGEAEPVRRLAVVQEQVIGALFDGDGDAAVESLDRWRMDHGSVDELMQSLREAFSTGCLSTDMLRDMEDAVSKAVRGRETELFRMLRGFKEMAERRQQEYEALGLYDDEDMDEEEYNHQRPPLDDAALPAKREGQSVMPPDVPPAKVDVLSSLTTSHTTRLPDGTVTTKVVLKQRFADGREETEEKVHTYQEAARQQPGTGEQQQEEGKPRKNGWFWT</sequence>
<feature type="compositionally biased region" description="Basic and acidic residues" evidence="1">
    <location>
        <begin position="662"/>
        <end position="674"/>
    </location>
</feature>
<protein>
    <submittedName>
        <fullName evidence="2">Uncharacterized protein</fullName>
    </submittedName>
</protein>
<gene>
    <name evidence="2" type="ORF">LTR36_010998</name>
</gene>
<feature type="region of interest" description="Disordered" evidence="1">
    <location>
        <begin position="662"/>
        <end position="703"/>
    </location>
</feature>
<comment type="caution">
    <text evidence="2">The sequence shown here is derived from an EMBL/GenBank/DDBJ whole genome shotgun (WGS) entry which is preliminary data.</text>
</comment>
<organism evidence="2 3">
    <name type="scientific">Oleoguttula mirabilis</name>
    <dbReference type="NCBI Taxonomy" id="1507867"/>
    <lineage>
        <taxon>Eukaryota</taxon>
        <taxon>Fungi</taxon>
        <taxon>Dikarya</taxon>
        <taxon>Ascomycota</taxon>
        <taxon>Pezizomycotina</taxon>
        <taxon>Dothideomycetes</taxon>
        <taxon>Dothideomycetidae</taxon>
        <taxon>Mycosphaerellales</taxon>
        <taxon>Teratosphaeriaceae</taxon>
        <taxon>Oleoguttula</taxon>
    </lineage>
</organism>
<dbReference type="Proteomes" id="UP001324427">
    <property type="component" value="Unassembled WGS sequence"/>
</dbReference>
<feature type="compositionally biased region" description="Basic and acidic residues" evidence="1">
    <location>
        <begin position="22"/>
        <end position="36"/>
    </location>
</feature>
<feature type="region of interest" description="Disordered" evidence="1">
    <location>
        <begin position="423"/>
        <end position="447"/>
    </location>
</feature>
<dbReference type="EMBL" id="JAVFHQ010000098">
    <property type="protein sequence ID" value="KAK4539368.1"/>
    <property type="molecule type" value="Genomic_DNA"/>
</dbReference>
<evidence type="ECO:0000313" key="2">
    <source>
        <dbReference type="EMBL" id="KAK4539368.1"/>
    </source>
</evidence>
<accession>A0AAV9J3B1</accession>
<evidence type="ECO:0000313" key="3">
    <source>
        <dbReference type="Proteomes" id="UP001324427"/>
    </source>
</evidence>
<feature type="compositionally biased region" description="Basic and acidic residues" evidence="1">
    <location>
        <begin position="1"/>
        <end position="11"/>
    </location>
</feature>
<keyword evidence="3" id="KW-1185">Reference proteome</keyword>
<feature type="region of interest" description="Disordered" evidence="1">
    <location>
        <begin position="1"/>
        <end position="36"/>
    </location>
</feature>
<reference evidence="2 3" key="1">
    <citation type="submission" date="2021-11" db="EMBL/GenBank/DDBJ databases">
        <title>Black yeast isolated from Biological Soil Crust.</title>
        <authorList>
            <person name="Kurbessoian T."/>
        </authorList>
    </citation>
    <scope>NUCLEOTIDE SEQUENCE [LARGE SCALE GENOMIC DNA]</scope>
    <source>
        <strain evidence="2 3">CCFEE 5522</strain>
    </source>
</reference>
<dbReference type="AlphaFoldDB" id="A0AAV9J3B1"/>
<name>A0AAV9J3B1_9PEZI</name>